<dbReference type="Proteomes" id="UP001603013">
    <property type="component" value="Unassembled WGS sequence"/>
</dbReference>
<dbReference type="EMBL" id="JBIBSM010000005">
    <property type="protein sequence ID" value="MFF8276770.1"/>
    <property type="molecule type" value="Genomic_DNA"/>
</dbReference>
<sequence>MLLKAREFRPRTGPHSYRIVQPWRPLRHTTLNDPSGDRWGYLLGDHDGLSRLAALFSFAAFSRHTIVHVPLRDSLPRAYAPGVPVDLVLAHRSPGLRPSAWPGLRAKLRTGTPLTVRTNEARTAAHAAVWHEEWERRHRRATEWLRPAVHARTLFLLGGRDVFSAAATAFETAAGFGPLQKRARKGHDALVASLTPYLEPHGQPWDRTEVDIGFQAHPPLHRFRSPGPSASRRCRTGASA</sequence>
<name>A0ABW6YAC9_9ACTN</name>
<comment type="caution">
    <text evidence="2">The sequence shown here is derived from an EMBL/GenBank/DDBJ whole genome shotgun (WGS) entry which is preliminary data.</text>
</comment>
<keyword evidence="3" id="KW-1185">Reference proteome</keyword>
<accession>A0ABW6YAC9</accession>
<dbReference type="RefSeq" id="WP_391934161.1">
    <property type="nucleotide sequence ID" value="NZ_JBIBSM010000005.1"/>
</dbReference>
<organism evidence="2 3">
    <name type="scientific">Streptomyces lateritius</name>
    <dbReference type="NCBI Taxonomy" id="67313"/>
    <lineage>
        <taxon>Bacteria</taxon>
        <taxon>Bacillati</taxon>
        <taxon>Actinomycetota</taxon>
        <taxon>Actinomycetes</taxon>
        <taxon>Kitasatosporales</taxon>
        <taxon>Streptomycetaceae</taxon>
        <taxon>Streptomyces</taxon>
    </lineage>
</organism>
<evidence type="ECO:0000313" key="3">
    <source>
        <dbReference type="Proteomes" id="UP001603013"/>
    </source>
</evidence>
<evidence type="ECO:0000313" key="2">
    <source>
        <dbReference type="EMBL" id="MFF8276770.1"/>
    </source>
</evidence>
<feature type="region of interest" description="Disordered" evidence="1">
    <location>
        <begin position="218"/>
        <end position="240"/>
    </location>
</feature>
<evidence type="ECO:0000256" key="1">
    <source>
        <dbReference type="SAM" id="MobiDB-lite"/>
    </source>
</evidence>
<protein>
    <submittedName>
        <fullName evidence="2">Uncharacterized protein</fullName>
    </submittedName>
</protein>
<reference evidence="2 3" key="1">
    <citation type="submission" date="2024-10" db="EMBL/GenBank/DDBJ databases">
        <title>The Natural Products Discovery Center: Release of the First 8490 Sequenced Strains for Exploring Actinobacteria Biosynthetic Diversity.</title>
        <authorList>
            <person name="Kalkreuter E."/>
            <person name="Kautsar S.A."/>
            <person name="Yang D."/>
            <person name="Bader C.D."/>
            <person name="Teijaro C.N."/>
            <person name="Fluegel L."/>
            <person name="Davis C.M."/>
            <person name="Simpson J.R."/>
            <person name="Lauterbach L."/>
            <person name="Steele A.D."/>
            <person name="Gui C."/>
            <person name="Meng S."/>
            <person name="Li G."/>
            <person name="Viehrig K."/>
            <person name="Ye F."/>
            <person name="Su P."/>
            <person name="Kiefer A.F."/>
            <person name="Nichols A."/>
            <person name="Cepeda A.J."/>
            <person name="Yan W."/>
            <person name="Fan B."/>
            <person name="Jiang Y."/>
            <person name="Adhikari A."/>
            <person name="Zheng C.-J."/>
            <person name="Schuster L."/>
            <person name="Cowan T.M."/>
            <person name="Smanski M.J."/>
            <person name="Chevrette M.G."/>
            <person name="De Carvalho L.P.S."/>
            <person name="Shen B."/>
        </authorList>
    </citation>
    <scope>NUCLEOTIDE SEQUENCE [LARGE SCALE GENOMIC DNA]</scope>
    <source>
        <strain evidence="2 3">NPDC015755</strain>
    </source>
</reference>
<gene>
    <name evidence="2" type="ORF">ACF05T_11770</name>
</gene>
<proteinExistence type="predicted"/>